<reference evidence="2" key="1">
    <citation type="submission" date="2021-06" db="EMBL/GenBank/DDBJ databases">
        <title>Genome Sequence of Mortierella hyaline Strain SCG-10, a Cold-Adapted, Nitrate-Reducing Fungus Isolated from Soil in Minnesota, USA.</title>
        <authorList>
            <person name="Aldossari N."/>
        </authorList>
    </citation>
    <scope>NUCLEOTIDE SEQUENCE</scope>
    <source>
        <strain evidence="2">SCG-10</strain>
    </source>
</reference>
<feature type="compositionally biased region" description="Gly residues" evidence="1">
    <location>
        <begin position="441"/>
        <end position="459"/>
    </location>
</feature>
<feature type="compositionally biased region" description="Low complexity" evidence="1">
    <location>
        <begin position="280"/>
        <end position="301"/>
    </location>
</feature>
<evidence type="ECO:0000313" key="2">
    <source>
        <dbReference type="EMBL" id="KAG9068476.1"/>
    </source>
</evidence>
<feature type="compositionally biased region" description="Low complexity" evidence="1">
    <location>
        <begin position="475"/>
        <end position="489"/>
    </location>
</feature>
<feature type="region of interest" description="Disordered" evidence="1">
    <location>
        <begin position="25"/>
        <end position="89"/>
    </location>
</feature>
<dbReference type="AlphaFoldDB" id="A0A9P7XZE6"/>
<proteinExistence type="predicted"/>
<feature type="compositionally biased region" description="Polar residues" evidence="1">
    <location>
        <begin position="69"/>
        <end position="87"/>
    </location>
</feature>
<feature type="compositionally biased region" description="Low complexity" evidence="1">
    <location>
        <begin position="186"/>
        <end position="196"/>
    </location>
</feature>
<dbReference type="Proteomes" id="UP000707451">
    <property type="component" value="Unassembled WGS sequence"/>
</dbReference>
<protein>
    <submittedName>
        <fullName evidence="2">Uncharacterized protein</fullName>
    </submittedName>
</protein>
<sequence length="607" mass="64289">MTAFELQVDPERNAIIRRALAKRIVQQREEEEEEASTEEDESFLGNSIAIVRSETQPELLKKGGDTEDNNNITSNQDTPATQPTLEDTISAAPVEPQVEEITMEEPLPTATAATAMDISVETQPEHNPTFSAAEEGAAVEKEPEIDPIEQDILLQLEELKKEKSRLFALFRSTLQKNEQEPPSAPPATTAALSASHHNCHSHHHHHYHNHPNYLSYLNYLNYLNYPNYLNYLSFLNHRKYRSHHRLRKRAATKIHHPREHERIIDRSKLNLEIPRKPTLSNSSSNSTSSTPTNSFASPPSSAGATMMKPKRQRSISPIAEDGPLNSSNNYRGSGAGSFGPIYSSSSSYGESSVSNKYPRADLSGFNANRHGGGGGGSGSNNSHNINGLPEKPQVRHHHHSGPSSSSSSARGLGADSYHGDDGYHRGKGGNGPSSLMSPGMNGSGGNGGGSYRQQGGGSLGYHHSQGPPPPPTRIGFGNSNSNSGSSNINTGGGNSGGSGNGTGSNAVGAGNSGRGAGGYYGHNDGPPPPISMLGPPGGRPLSFNRHMMQMPHARGGMLRNRPGFAGAGGSGGGSGRGNGGGGGGSGPPDRPMSSGRPGEWSRRRSRA</sequence>
<feature type="region of interest" description="Disordered" evidence="1">
    <location>
        <begin position="246"/>
        <end position="331"/>
    </location>
</feature>
<dbReference type="OrthoDB" id="2444847at2759"/>
<dbReference type="EMBL" id="JAHRHY010000006">
    <property type="protein sequence ID" value="KAG9068476.1"/>
    <property type="molecule type" value="Genomic_DNA"/>
</dbReference>
<name>A0A9P7XZE6_9FUNG</name>
<keyword evidence="3" id="KW-1185">Reference proteome</keyword>
<evidence type="ECO:0000256" key="1">
    <source>
        <dbReference type="SAM" id="MobiDB-lite"/>
    </source>
</evidence>
<feature type="compositionally biased region" description="Acidic residues" evidence="1">
    <location>
        <begin position="29"/>
        <end position="42"/>
    </location>
</feature>
<evidence type="ECO:0000313" key="3">
    <source>
        <dbReference type="Proteomes" id="UP000707451"/>
    </source>
</evidence>
<feature type="compositionally biased region" description="Gly residues" evidence="1">
    <location>
        <begin position="490"/>
        <end position="502"/>
    </location>
</feature>
<feature type="compositionally biased region" description="Basic residues" evidence="1">
    <location>
        <begin position="197"/>
        <end position="207"/>
    </location>
</feature>
<organism evidence="2 3">
    <name type="scientific">Linnemannia hyalina</name>
    <dbReference type="NCBI Taxonomy" id="64524"/>
    <lineage>
        <taxon>Eukaryota</taxon>
        <taxon>Fungi</taxon>
        <taxon>Fungi incertae sedis</taxon>
        <taxon>Mucoromycota</taxon>
        <taxon>Mortierellomycotina</taxon>
        <taxon>Mortierellomycetes</taxon>
        <taxon>Mortierellales</taxon>
        <taxon>Mortierellaceae</taxon>
        <taxon>Linnemannia</taxon>
    </lineage>
</organism>
<accession>A0A9P7XZE6</accession>
<feature type="compositionally biased region" description="Basic residues" evidence="1">
    <location>
        <begin position="246"/>
        <end position="257"/>
    </location>
</feature>
<feature type="region of interest" description="Disordered" evidence="1">
    <location>
        <begin position="364"/>
        <end position="607"/>
    </location>
</feature>
<gene>
    <name evidence="2" type="ORF">KI688_010746</name>
</gene>
<feature type="compositionally biased region" description="Gly residues" evidence="1">
    <location>
        <begin position="510"/>
        <end position="520"/>
    </location>
</feature>
<feature type="compositionally biased region" description="Basic and acidic residues" evidence="1">
    <location>
        <begin position="258"/>
        <end position="275"/>
    </location>
</feature>
<feature type="region of interest" description="Disordered" evidence="1">
    <location>
        <begin position="174"/>
        <end position="207"/>
    </location>
</feature>
<comment type="caution">
    <text evidence="2">The sequence shown here is derived from an EMBL/GenBank/DDBJ whole genome shotgun (WGS) entry which is preliminary data.</text>
</comment>
<feature type="compositionally biased region" description="Gly residues" evidence="1">
    <location>
        <begin position="565"/>
        <end position="586"/>
    </location>
</feature>